<evidence type="ECO:0000256" key="1">
    <source>
        <dbReference type="ARBA" id="ARBA00004370"/>
    </source>
</evidence>
<dbReference type="PANTHER" id="PTHR24026:SF126">
    <property type="entry name" value="PROTOCADHERIN FAT 4"/>
    <property type="match status" value="1"/>
</dbReference>
<dbReference type="Gene3D" id="2.60.40.60">
    <property type="entry name" value="Cadherins"/>
    <property type="match status" value="3"/>
</dbReference>
<dbReference type="InterPro" id="IPR002126">
    <property type="entry name" value="Cadherin-like_dom"/>
</dbReference>
<feature type="domain" description="Cadherin" evidence="8">
    <location>
        <begin position="160"/>
        <end position="257"/>
    </location>
</feature>
<keyword evidence="6" id="KW-0472">Membrane</keyword>
<accession>A0ABQ9E357</accession>
<evidence type="ECO:0000256" key="5">
    <source>
        <dbReference type="ARBA" id="ARBA00022989"/>
    </source>
</evidence>
<comment type="caution">
    <text evidence="9">The sequence shown here is derived from an EMBL/GenBank/DDBJ whole genome shotgun (WGS) entry which is preliminary data.</text>
</comment>
<dbReference type="PROSITE" id="PS00232">
    <property type="entry name" value="CADHERIN_1"/>
    <property type="match status" value="1"/>
</dbReference>
<dbReference type="PANTHER" id="PTHR24026">
    <property type="entry name" value="FAT ATYPICAL CADHERIN-RELATED"/>
    <property type="match status" value="1"/>
</dbReference>
<gene>
    <name evidence="9" type="ORF">KUTeg_022649</name>
</gene>
<name>A0ABQ9E357_TEGGR</name>
<proteinExistence type="predicted"/>
<dbReference type="SMART" id="SM00112">
    <property type="entry name" value="CA"/>
    <property type="match status" value="2"/>
</dbReference>
<feature type="domain" description="Cadherin" evidence="8">
    <location>
        <begin position="258"/>
        <end position="317"/>
    </location>
</feature>
<sequence length="319" mass="33831">MKPGFIVVSSNMATKSEIFGINEQEGKKSNDCNAFMYESPNIVSNLKTGIVVSSGVSLADLLCSDVDSGNNAVYSISILSGDDTTNKFILSGTQLQTTSNVLDYEARKTYKLVVTATETYTSTPQFTGTAYVFVTVNGVNEFTPSINGTSPSTVTAIPMVAENVGIGTTVCRVIGSDQDDGNDGLLQYAIIGGSGNTGVLAIDKVYGYIYTVRDLDYETLTSHVLNIQIKDTGSSPRSSTYIMTITVTDVNDNTPSCSHYFYSRTLTETASSGTTVVTLNCSDIDTGTTLSYAITSGNTDGTFTISSAGVVTTNKDIKF</sequence>
<keyword evidence="3" id="KW-0677">Repeat</keyword>
<keyword evidence="4 7" id="KW-0106">Calcium</keyword>
<dbReference type="PROSITE" id="PS50268">
    <property type="entry name" value="CADHERIN_2"/>
    <property type="match status" value="3"/>
</dbReference>
<keyword evidence="5" id="KW-1133">Transmembrane helix</keyword>
<dbReference type="EMBL" id="JARBDR010000921">
    <property type="protein sequence ID" value="KAJ8298589.1"/>
    <property type="molecule type" value="Genomic_DNA"/>
</dbReference>
<organism evidence="9 10">
    <name type="scientific">Tegillarca granosa</name>
    <name type="common">Malaysian cockle</name>
    <name type="synonym">Anadara granosa</name>
    <dbReference type="NCBI Taxonomy" id="220873"/>
    <lineage>
        <taxon>Eukaryota</taxon>
        <taxon>Metazoa</taxon>
        <taxon>Spiralia</taxon>
        <taxon>Lophotrochozoa</taxon>
        <taxon>Mollusca</taxon>
        <taxon>Bivalvia</taxon>
        <taxon>Autobranchia</taxon>
        <taxon>Pteriomorphia</taxon>
        <taxon>Arcoida</taxon>
        <taxon>Arcoidea</taxon>
        <taxon>Arcidae</taxon>
        <taxon>Tegillarca</taxon>
    </lineage>
</organism>
<dbReference type="InterPro" id="IPR020894">
    <property type="entry name" value="Cadherin_CS"/>
</dbReference>
<evidence type="ECO:0000313" key="9">
    <source>
        <dbReference type="EMBL" id="KAJ8298589.1"/>
    </source>
</evidence>
<evidence type="ECO:0000259" key="8">
    <source>
        <dbReference type="PROSITE" id="PS50268"/>
    </source>
</evidence>
<dbReference type="PRINTS" id="PR00205">
    <property type="entry name" value="CADHERIN"/>
</dbReference>
<feature type="domain" description="Cadherin" evidence="8">
    <location>
        <begin position="42"/>
        <end position="146"/>
    </location>
</feature>
<keyword evidence="10" id="KW-1185">Reference proteome</keyword>
<protein>
    <recommendedName>
        <fullName evidence="8">Cadherin domain-containing protein</fullName>
    </recommendedName>
</protein>
<evidence type="ECO:0000256" key="3">
    <source>
        <dbReference type="ARBA" id="ARBA00022737"/>
    </source>
</evidence>
<evidence type="ECO:0000256" key="4">
    <source>
        <dbReference type="ARBA" id="ARBA00022837"/>
    </source>
</evidence>
<dbReference type="CDD" id="cd11304">
    <property type="entry name" value="Cadherin_repeat"/>
    <property type="match status" value="3"/>
</dbReference>
<keyword evidence="2" id="KW-0812">Transmembrane</keyword>
<dbReference type="SUPFAM" id="SSF49313">
    <property type="entry name" value="Cadherin-like"/>
    <property type="match status" value="3"/>
</dbReference>
<evidence type="ECO:0000256" key="6">
    <source>
        <dbReference type="ARBA" id="ARBA00023136"/>
    </source>
</evidence>
<reference evidence="9 10" key="1">
    <citation type="submission" date="2022-12" db="EMBL/GenBank/DDBJ databases">
        <title>Chromosome-level genome of Tegillarca granosa.</title>
        <authorList>
            <person name="Kim J."/>
        </authorList>
    </citation>
    <scope>NUCLEOTIDE SEQUENCE [LARGE SCALE GENOMIC DNA]</scope>
    <source>
        <strain evidence="9">Teg-2019</strain>
        <tissue evidence="9">Adductor muscle</tissue>
    </source>
</reference>
<comment type="subcellular location">
    <subcellularLocation>
        <location evidence="1">Membrane</location>
    </subcellularLocation>
</comment>
<dbReference type="Pfam" id="PF00028">
    <property type="entry name" value="Cadherin"/>
    <property type="match status" value="2"/>
</dbReference>
<evidence type="ECO:0000313" key="10">
    <source>
        <dbReference type="Proteomes" id="UP001217089"/>
    </source>
</evidence>
<dbReference type="InterPro" id="IPR015919">
    <property type="entry name" value="Cadherin-like_sf"/>
</dbReference>
<evidence type="ECO:0000256" key="2">
    <source>
        <dbReference type="ARBA" id="ARBA00022692"/>
    </source>
</evidence>
<evidence type="ECO:0000256" key="7">
    <source>
        <dbReference type="PROSITE-ProRule" id="PRU00043"/>
    </source>
</evidence>
<dbReference type="Proteomes" id="UP001217089">
    <property type="component" value="Unassembled WGS sequence"/>
</dbReference>